<sequence length="279" mass="30964">MDDDEFQFVDVSGNDSTPDVKTVREELQKLRETLSTEDEQVKSLEKEMKEWRVATSKMSEELSKLRQEKEAMQKEMEAMEQKNKNAASEMNALKQEVEQLKKVQIVVSSTVSSPNGSTMVSNTEKDKHFQIESSSSNTNNNSNGNGNSNSNTIASSSNHSKTSLKELDKSQCYSCKACGTHIALEGDIINRSYQIGQGPFSETKRGYLFKTAVNLTLGTTKTETFTSGSYEISWTSCSKCGISLGWKYLTSSNEANASKVGKFCLARYSLASPQERTQP</sequence>
<dbReference type="GO" id="GO:0046872">
    <property type="term" value="F:metal ion binding"/>
    <property type="evidence" value="ECO:0007669"/>
    <property type="project" value="UniProtKB-KW"/>
</dbReference>
<gene>
    <name evidence="6" type="ORF">RFI_02433</name>
</gene>
<keyword evidence="2" id="KW-0479">Metal-binding</keyword>
<dbReference type="InterPro" id="IPR039058">
    <property type="entry name" value="Yippee_fam"/>
</dbReference>
<keyword evidence="7" id="KW-1185">Reference proteome</keyword>
<name>X6PAI3_RETFI</name>
<organism evidence="6 7">
    <name type="scientific">Reticulomyxa filosa</name>
    <dbReference type="NCBI Taxonomy" id="46433"/>
    <lineage>
        <taxon>Eukaryota</taxon>
        <taxon>Sar</taxon>
        <taxon>Rhizaria</taxon>
        <taxon>Retaria</taxon>
        <taxon>Foraminifera</taxon>
        <taxon>Monothalamids</taxon>
        <taxon>Reticulomyxidae</taxon>
        <taxon>Reticulomyxa</taxon>
    </lineage>
</organism>
<reference evidence="6 7" key="1">
    <citation type="journal article" date="2013" name="Curr. Biol.">
        <title>The Genome of the Foraminiferan Reticulomyxa filosa.</title>
        <authorList>
            <person name="Glockner G."/>
            <person name="Hulsmann N."/>
            <person name="Schleicher M."/>
            <person name="Noegel A.A."/>
            <person name="Eichinger L."/>
            <person name="Gallinger C."/>
            <person name="Pawlowski J."/>
            <person name="Sierra R."/>
            <person name="Euteneuer U."/>
            <person name="Pillet L."/>
            <person name="Moustafa A."/>
            <person name="Platzer M."/>
            <person name="Groth M."/>
            <person name="Szafranski K."/>
            <person name="Schliwa M."/>
        </authorList>
    </citation>
    <scope>NUCLEOTIDE SEQUENCE [LARGE SCALE GENOMIC DNA]</scope>
</reference>
<comment type="similarity">
    <text evidence="1">Belongs to the yippee family.</text>
</comment>
<dbReference type="Proteomes" id="UP000023152">
    <property type="component" value="Unassembled WGS sequence"/>
</dbReference>
<dbReference type="OrthoDB" id="6407410at2759"/>
<feature type="compositionally biased region" description="Polar residues" evidence="4">
    <location>
        <begin position="109"/>
        <end position="122"/>
    </location>
</feature>
<dbReference type="Gene3D" id="1.20.5.300">
    <property type="match status" value="1"/>
</dbReference>
<evidence type="ECO:0000256" key="2">
    <source>
        <dbReference type="ARBA" id="ARBA00022723"/>
    </source>
</evidence>
<feature type="region of interest" description="Disordered" evidence="4">
    <location>
        <begin position="1"/>
        <end position="21"/>
    </location>
</feature>
<evidence type="ECO:0000313" key="7">
    <source>
        <dbReference type="Proteomes" id="UP000023152"/>
    </source>
</evidence>
<dbReference type="EMBL" id="ASPP01002388">
    <property type="protein sequence ID" value="ETO34657.1"/>
    <property type="molecule type" value="Genomic_DNA"/>
</dbReference>
<accession>X6PAI3</accession>
<evidence type="ECO:0000256" key="3">
    <source>
        <dbReference type="ARBA" id="ARBA00022833"/>
    </source>
</evidence>
<dbReference type="Gene3D" id="2.170.150.20">
    <property type="entry name" value="Peptide methionine sulfoxide reductase"/>
    <property type="match status" value="1"/>
</dbReference>
<comment type="caution">
    <text evidence="6">The sequence shown here is derived from an EMBL/GenBank/DDBJ whole genome shotgun (WGS) entry which is preliminary data.</text>
</comment>
<evidence type="ECO:0000259" key="5">
    <source>
        <dbReference type="PROSITE" id="PS51792"/>
    </source>
</evidence>
<feature type="domain" description="Yippee" evidence="5">
    <location>
        <begin position="171"/>
        <end position="274"/>
    </location>
</feature>
<dbReference type="PANTHER" id="PTHR13848">
    <property type="entry name" value="PROTEIN YIPPEE-LIKE CG15309-RELATED"/>
    <property type="match status" value="1"/>
</dbReference>
<dbReference type="AlphaFoldDB" id="X6PAI3"/>
<feature type="region of interest" description="Disordered" evidence="4">
    <location>
        <begin position="109"/>
        <end position="160"/>
    </location>
</feature>
<dbReference type="InterPro" id="IPR034751">
    <property type="entry name" value="Yippee"/>
</dbReference>
<feature type="compositionally biased region" description="Low complexity" evidence="4">
    <location>
        <begin position="133"/>
        <end position="158"/>
    </location>
</feature>
<dbReference type="PROSITE" id="PS51792">
    <property type="entry name" value="YIPPEE"/>
    <property type="match status" value="1"/>
</dbReference>
<evidence type="ECO:0000256" key="1">
    <source>
        <dbReference type="ARBA" id="ARBA00005613"/>
    </source>
</evidence>
<dbReference type="Pfam" id="PF03226">
    <property type="entry name" value="Yippee-Mis18"/>
    <property type="match status" value="1"/>
</dbReference>
<proteinExistence type="inferred from homology"/>
<dbReference type="InterPro" id="IPR004910">
    <property type="entry name" value="Yippee/Mis18/Cereblon"/>
</dbReference>
<protein>
    <submittedName>
        <fullName evidence="6">Fad NAD binding oxidoreductase</fullName>
    </submittedName>
</protein>
<keyword evidence="3" id="KW-0862">Zinc</keyword>
<evidence type="ECO:0000256" key="4">
    <source>
        <dbReference type="SAM" id="MobiDB-lite"/>
    </source>
</evidence>
<evidence type="ECO:0000313" key="6">
    <source>
        <dbReference type="EMBL" id="ETO34657.1"/>
    </source>
</evidence>